<comment type="caution">
    <text evidence="6">The sequence shown here is derived from an EMBL/GenBank/DDBJ whole genome shotgun (WGS) entry which is preliminary data.</text>
</comment>
<name>A0A6N9TCY1_9HYPH</name>
<proteinExistence type="predicted"/>
<reference evidence="6 7" key="1">
    <citation type="submission" date="2020-01" db="EMBL/GenBank/DDBJ databases">
        <title>Jiella pacifica sp. nov.</title>
        <authorList>
            <person name="Xue Z."/>
            <person name="Zhu S."/>
            <person name="Chen J."/>
            <person name="Yang J."/>
        </authorList>
    </citation>
    <scope>NUCLEOTIDE SEQUENCE [LARGE SCALE GENOMIC DNA]</scope>
    <source>
        <strain evidence="6 7">40Bstr34</strain>
    </source>
</reference>
<feature type="transmembrane region" description="Helical" evidence="5">
    <location>
        <begin position="20"/>
        <end position="45"/>
    </location>
</feature>
<dbReference type="AlphaFoldDB" id="A0A6N9TCY1"/>
<dbReference type="Pfam" id="PF05101">
    <property type="entry name" value="VirB3"/>
    <property type="match status" value="1"/>
</dbReference>
<evidence type="ECO:0000313" key="7">
    <source>
        <dbReference type="Proteomes" id="UP000469011"/>
    </source>
</evidence>
<dbReference type="EMBL" id="JAAAMG010000020">
    <property type="protein sequence ID" value="NDW06738.1"/>
    <property type="molecule type" value="Genomic_DNA"/>
</dbReference>
<organism evidence="6 7">
    <name type="scientific">Jiella pacifica</name>
    <dbReference type="NCBI Taxonomy" id="2696469"/>
    <lineage>
        <taxon>Bacteria</taxon>
        <taxon>Pseudomonadati</taxon>
        <taxon>Pseudomonadota</taxon>
        <taxon>Alphaproteobacteria</taxon>
        <taxon>Hyphomicrobiales</taxon>
        <taxon>Aurantimonadaceae</taxon>
        <taxon>Jiella</taxon>
    </lineage>
</organism>
<evidence type="ECO:0000256" key="2">
    <source>
        <dbReference type="ARBA" id="ARBA00022692"/>
    </source>
</evidence>
<evidence type="ECO:0000256" key="1">
    <source>
        <dbReference type="ARBA" id="ARBA00004370"/>
    </source>
</evidence>
<dbReference type="InterPro" id="IPR007792">
    <property type="entry name" value="T4SS_VirB3/TrbD/AvhB"/>
</dbReference>
<sequence length="91" mass="10113">MSRPCFQALTRPVSIAGLPMSYVVILFGITFGGFIATLSFIYFAVAGVMSYVGLRLLANYDPRIADVVFITMIRTPLPQSWFRGKGIIYRA</sequence>
<gene>
    <name evidence="6" type="ORF">GTK09_20170</name>
</gene>
<protein>
    <submittedName>
        <fullName evidence="6">Type IV secretion system protein</fullName>
    </submittedName>
</protein>
<evidence type="ECO:0000256" key="4">
    <source>
        <dbReference type="ARBA" id="ARBA00023136"/>
    </source>
</evidence>
<evidence type="ECO:0000313" key="6">
    <source>
        <dbReference type="EMBL" id="NDW06738.1"/>
    </source>
</evidence>
<comment type="subcellular location">
    <subcellularLocation>
        <location evidence="1">Membrane</location>
    </subcellularLocation>
</comment>
<dbReference type="Proteomes" id="UP000469011">
    <property type="component" value="Unassembled WGS sequence"/>
</dbReference>
<keyword evidence="4 5" id="KW-0472">Membrane</keyword>
<dbReference type="GO" id="GO:0016020">
    <property type="term" value="C:membrane"/>
    <property type="evidence" value="ECO:0007669"/>
    <property type="project" value="UniProtKB-SubCell"/>
</dbReference>
<keyword evidence="7" id="KW-1185">Reference proteome</keyword>
<dbReference type="RefSeq" id="WP_083591591.1">
    <property type="nucleotide sequence ID" value="NZ_JAAAMG010000020.1"/>
</dbReference>
<evidence type="ECO:0000256" key="5">
    <source>
        <dbReference type="SAM" id="Phobius"/>
    </source>
</evidence>
<keyword evidence="3 5" id="KW-1133">Transmembrane helix</keyword>
<evidence type="ECO:0000256" key="3">
    <source>
        <dbReference type="ARBA" id="ARBA00022989"/>
    </source>
</evidence>
<keyword evidence="2 5" id="KW-0812">Transmembrane</keyword>
<accession>A0A6N9TCY1</accession>